<evidence type="ECO:0000313" key="7">
    <source>
        <dbReference type="Ensembl" id="ENSOANP00000004052.3"/>
    </source>
</evidence>
<organism evidence="7 8">
    <name type="scientific">Ornithorhynchus anatinus</name>
    <name type="common">Duckbill platypus</name>
    <dbReference type="NCBI Taxonomy" id="9258"/>
    <lineage>
        <taxon>Eukaryota</taxon>
        <taxon>Metazoa</taxon>
        <taxon>Chordata</taxon>
        <taxon>Craniata</taxon>
        <taxon>Vertebrata</taxon>
        <taxon>Euteleostomi</taxon>
        <taxon>Mammalia</taxon>
        <taxon>Monotremata</taxon>
        <taxon>Ornithorhynchidae</taxon>
        <taxon>Ornithorhynchus</taxon>
    </lineage>
</organism>
<keyword evidence="8" id="KW-1185">Reference proteome</keyword>
<dbReference type="InterPro" id="IPR009003">
    <property type="entry name" value="Peptidase_S1_PA"/>
</dbReference>
<dbReference type="InterPro" id="IPR018114">
    <property type="entry name" value="TRYPSIN_HIS"/>
</dbReference>
<dbReference type="PROSITE" id="PS00135">
    <property type="entry name" value="TRYPSIN_SER"/>
    <property type="match status" value="1"/>
</dbReference>
<dbReference type="Ensembl" id="ENSOANT00000004053.4">
    <property type="protein sequence ID" value="ENSOANP00000004052.3"/>
    <property type="gene ID" value="ENSOANG00000002558.4"/>
</dbReference>
<dbReference type="InParanoid" id="F7FL69"/>
<keyword evidence="4" id="KW-1015">Disulfide bond</keyword>
<reference evidence="7 8" key="1">
    <citation type="journal article" date="2008" name="Nature">
        <title>Genome analysis of the platypus reveals unique signatures of evolution.</title>
        <authorList>
            <person name="Warren W.C."/>
            <person name="Hillier L.W."/>
            <person name="Marshall Graves J.A."/>
            <person name="Birney E."/>
            <person name="Ponting C.P."/>
            <person name="Grutzner F."/>
            <person name="Belov K."/>
            <person name="Miller W."/>
            <person name="Clarke L."/>
            <person name="Chinwalla A.T."/>
            <person name="Yang S.P."/>
            <person name="Heger A."/>
            <person name="Locke D.P."/>
            <person name="Miethke P."/>
            <person name="Waters P.D."/>
            <person name="Veyrunes F."/>
            <person name="Fulton L."/>
            <person name="Fulton B."/>
            <person name="Graves T."/>
            <person name="Wallis J."/>
            <person name="Puente X.S."/>
            <person name="Lopez-Otin C."/>
            <person name="Ordonez G.R."/>
            <person name="Eichler E.E."/>
            <person name="Chen L."/>
            <person name="Cheng Z."/>
            <person name="Deakin J.E."/>
            <person name="Alsop A."/>
            <person name="Thompson K."/>
            <person name="Kirby P."/>
            <person name="Papenfuss A.T."/>
            <person name="Wakefield M.J."/>
            <person name="Olender T."/>
            <person name="Lancet D."/>
            <person name="Huttley G.A."/>
            <person name="Smit A.F."/>
            <person name="Pask A."/>
            <person name="Temple-Smith P."/>
            <person name="Batzer M.A."/>
            <person name="Walker J.A."/>
            <person name="Konkel M.K."/>
            <person name="Harris R.S."/>
            <person name="Whittington C.M."/>
            <person name="Wong E.S."/>
            <person name="Gemmell N.J."/>
            <person name="Buschiazzo E."/>
            <person name="Vargas Jentzsch I.M."/>
            <person name="Merkel A."/>
            <person name="Schmitz J."/>
            <person name="Zemann A."/>
            <person name="Churakov G."/>
            <person name="Kriegs J.O."/>
            <person name="Brosius J."/>
            <person name="Murchison E.P."/>
            <person name="Sachidanandam R."/>
            <person name="Smith C."/>
            <person name="Hannon G.J."/>
            <person name="Tsend-Ayush E."/>
            <person name="McMillan D."/>
            <person name="Attenborough R."/>
            <person name="Rens W."/>
            <person name="Ferguson-Smith M."/>
            <person name="Lefevre C.M."/>
            <person name="Sharp J.A."/>
            <person name="Nicholas K.R."/>
            <person name="Ray D.A."/>
            <person name="Kube M."/>
            <person name="Reinhardt R."/>
            <person name="Pringle T.H."/>
            <person name="Taylor J."/>
            <person name="Jones R.C."/>
            <person name="Nixon B."/>
            <person name="Dacheux J.L."/>
            <person name="Niwa H."/>
            <person name="Sekita Y."/>
            <person name="Huang X."/>
            <person name="Stark A."/>
            <person name="Kheradpour P."/>
            <person name="Kellis M."/>
            <person name="Flicek P."/>
            <person name="Chen Y."/>
            <person name="Webber C."/>
            <person name="Hardison R."/>
            <person name="Nelson J."/>
            <person name="Hallsworth-Pepin K."/>
            <person name="Delehaunty K."/>
            <person name="Markovic C."/>
            <person name="Minx P."/>
            <person name="Feng Y."/>
            <person name="Kremitzki C."/>
            <person name="Mitreva M."/>
            <person name="Glasscock J."/>
            <person name="Wylie T."/>
            <person name="Wohldmann P."/>
            <person name="Thiru P."/>
            <person name="Nhan M.N."/>
            <person name="Pohl C.S."/>
            <person name="Smith S.M."/>
            <person name="Hou S."/>
            <person name="Nefedov M."/>
            <person name="de Jong P.J."/>
            <person name="Renfree M.B."/>
            <person name="Mardis E.R."/>
            <person name="Wilson R.K."/>
        </authorList>
    </citation>
    <scope>NUCLEOTIDE SEQUENCE [LARGE SCALE GENOMIC DNA]</scope>
    <source>
        <strain evidence="7 8">Glennie</strain>
    </source>
</reference>
<dbReference type="InterPro" id="IPR043504">
    <property type="entry name" value="Peptidase_S1_PA_chymotrypsin"/>
</dbReference>
<evidence type="ECO:0000259" key="6">
    <source>
        <dbReference type="PROSITE" id="PS50240"/>
    </source>
</evidence>
<dbReference type="GO" id="GO:0001669">
    <property type="term" value="C:acrosomal vesicle"/>
    <property type="evidence" value="ECO:0000318"/>
    <property type="project" value="GO_Central"/>
</dbReference>
<dbReference type="PANTHER" id="PTHR24252:SF21">
    <property type="entry name" value="TRANSMEMBRANE SERINE PROTEASE 12"/>
    <property type="match status" value="1"/>
</dbReference>
<protein>
    <recommendedName>
        <fullName evidence="6">Peptidase S1 domain-containing protein</fullName>
    </recommendedName>
</protein>
<keyword evidence="2 5" id="KW-0378">Hydrolase</keyword>
<dbReference type="Gene3D" id="2.40.10.10">
    <property type="entry name" value="Trypsin-like serine proteases"/>
    <property type="match status" value="1"/>
</dbReference>
<dbReference type="GO" id="GO:0016485">
    <property type="term" value="P:protein processing"/>
    <property type="evidence" value="ECO:0000318"/>
    <property type="project" value="GO_Central"/>
</dbReference>
<dbReference type="Pfam" id="PF00089">
    <property type="entry name" value="Trypsin"/>
    <property type="match status" value="1"/>
</dbReference>
<dbReference type="FunFam" id="2.40.10.10:FF:000003">
    <property type="entry name" value="Transmembrane serine protease 3"/>
    <property type="match status" value="1"/>
</dbReference>
<dbReference type="InterPro" id="IPR001314">
    <property type="entry name" value="Peptidase_S1A"/>
</dbReference>
<dbReference type="SMART" id="SM00020">
    <property type="entry name" value="Tryp_SPc"/>
    <property type="match status" value="1"/>
</dbReference>
<dbReference type="OMA" id="QPMCLPP"/>
<proteinExistence type="predicted"/>
<dbReference type="GO" id="GO:0008236">
    <property type="term" value="F:serine-type peptidase activity"/>
    <property type="evidence" value="ECO:0000318"/>
    <property type="project" value="GO_Central"/>
</dbReference>
<evidence type="ECO:0000256" key="2">
    <source>
        <dbReference type="ARBA" id="ARBA00022801"/>
    </source>
</evidence>
<reference evidence="7" key="2">
    <citation type="submission" date="2025-08" db="UniProtKB">
        <authorList>
            <consortium name="Ensembl"/>
        </authorList>
    </citation>
    <scope>IDENTIFICATION</scope>
    <source>
        <strain evidence="7">Glennie</strain>
    </source>
</reference>
<gene>
    <name evidence="7" type="primary">TMPRSS12</name>
</gene>
<dbReference type="FunCoup" id="F7FL69">
    <property type="interactions" value="55"/>
</dbReference>
<dbReference type="MEROPS" id="S01.291"/>
<feature type="domain" description="Peptidase S1" evidence="6">
    <location>
        <begin position="22"/>
        <end position="262"/>
    </location>
</feature>
<evidence type="ECO:0000256" key="1">
    <source>
        <dbReference type="ARBA" id="ARBA00022670"/>
    </source>
</evidence>
<dbReference type="SUPFAM" id="SSF50494">
    <property type="entry name" value="Trypsin-like serine proteases"/>
    <property type="match status" value="1"/>
</dbReference>
<evidence type="ECO:0000256" key="3">
    <source>
        <dbReference type="ARBA" id="ARBA00022825"/>
    </source>
</evidence>
<dbReference type="STRING" id="9258.ENSOANP00000004052"/>
<evidence type="ECO:0000256" key="4">
    <source>
        <dbReference type="ARBA" id="ARBA00023157"/>
    </source>
</evidence>
<name>F7FL69_ORNAN</name>
<sequence>MWFLFLDCGKTLLQDAVLGSRIVGGREAQTGAWPWIVSLQMIYSTNQLHICGGTIMKEKWIITAAHCLKSLNNPAYWQAVVGIHNLKRPHRFTQKIRVKKIFIHPNFNVDLFLNDIAIFQLKKSIIFNAYVQPICLPFLNIFINFDDNTRCFVGGWGGTTEKGKHSVFLQEAEVKLVSRDICNSHKGYAGLVPSSSFCARGDGGIDTCRGDSGGPFMCYIPEAEKFFLMGITSFGIGCGQKNYPGVYVKVGLYKTWVTQEILKAANSTGSRSTGVLRNLVTLGWAISLVLPGRGA</sequence>
<dbReference type="PRINTS" id="PR00722">
    <property type="entry name" value="CHYMOTRYPSIN"/>
</dbReference>
<dbReference type="CDD" id="cd00190">
    <property type="entry name" value="Tryp_SPc"/>
    <property type="match status" value="1"/>
</dbReference>
<evidence type="ECO:0000313" key="8">
    <source>
        <dbReference type="Proteomes" id="UP000002279"/>
    </source>
</evidence>
<dbReference type="Proteomes" id="UP000002279">
    <property type="component" value="Chromosome 10"/>
</dbReference>
<dbReference type="InterPro" id="IPR033116">
    <property type="entry name" value="TRYPSIN_SER"/>
</dbReference>
<dbReference type="GeneTree" id="ENSGT00940000161878"/>
<dbReference type="GO" id="GO:0004252">
    <property type="term" value="F:serine-type endopeptidase activity"/>
    <property type="evidence" value="ECO:0007669"/>
    <property type="project" value="InterPro"/>
</dbReference>
<dbReference type="Bgee" id="ENSOANG00000002558">
    <property type="expression patterns" value="Expressed in testis and 2 other cell types or tissues"/>
</dbReference>
<dbReference type="eggNOG" id="KOG3627">
    <property type="taxonomic scope" value="Eukaryota"/>
</dbReference>
<dbReference type="PROSITE" id="PS00134">
    <property type="entry name" value="TRYPSIN_HIS"/>
    <property type="match status" value="1"/>
</dbReference>
<dbReference type="InterPro" id="IPR001254">
    <property type="entry name" value="Trypsin_dom"/>
</dbReference>
<accession>F7FL69</accession>
<dbReference type="PROSITE" id="PS50240">
    <property type="entry name" value="TRYPSIN_DOM"/>
    <property type="match status" value="1"/>
</dbReference>
<reference evidence="7" key="3">
    <citation type="submission" date="2025-09" db="UniProtKB">
        <authorList>
            <consortium name="Ensembl"/>
        </authorList>
    </citation>
    <scope>IDENTIFICATION</scope>
    <source>
        <strain evidence="7">Glennie</strain>
    </source>
</reference>
<dbReference type="PANTHER" id="PTHR24252">
    <property type="entry name" value="ACROSIN-RELATED"/>
    <property type="match status" value="1"/>
</dbReference>
<dbReference type="HOGENOM" id="CLU_006842_0_4_1"/>
<keyword evidence="3 5" id="KW-0720">Serine protease</keyword>
<dbReference type="AlphaFoldDB" id="F7FL69"/>
<keyword evidence="1 5" id="KW-0645">Protease</keyword>
<evidence type="ECO:0000256" key="5">
    <source>
        <dbReference type="RuleBase" id="RU363034"/>
    </source>
</evidence>